<sequence length="100" mass="11251">MIEVDRISKSFRRHKQKGKSRWHKDAREGGKWFYAVRNVTFRAEAGTILGLLGPNGAGKTTLLRMLSTALKPSEGTARFDGVEVDGILISYKFSICTEKY</sequence>
<keyword evidence="3" id="KW-0547">Nucleotide-binding</keyword>
<dbReference type="InterPro" id="IPR003439">
    <property type="entry name" value="ABC_transporter-like_ATP-bd"/>
</dbReference>
<accession>X1MEI0</accession>
<evidence type="ECO:0000313" key="7">
    <source>
        <dbReference type="EMBL" id="GAI04784.1"/>
    </source>
</evidence>
<evidence type="ECO:0000256" key="2">
    <source>
        <dbReference type="ARBA" id="ARBA00022448"/>
    </source>
</evidence>
<evidence type="ECO:0000256" key="4">
    <source>
        <dbReference type="ARBA" id="ARBA00022840"/>
    </source>
</evidence>
<organism evidence="7">
    <name type="scientific">marine sediment metagenome</name>
    <dbReference type="NCBI Taxonomy" id="412755"/>
    <lineage>
        <taxon>unclassified sequences</taxon>
        <taxon>metagenomes</taxon>
        <taxon>ecological metagenomes</taxon>
    </lineage>
</organism>
<keyword evidence="4" id="KW-0067">ATP-binding</keyword>
<dbReference type="Gene3D" id="3.40.50.300">
    <property type="entry name" value="P-loop containing nucleotide triphosphate hydrolases"/>
    <property type="match status" value="1"/>
</dbReference>
<dbReference type="SUPFAM" id="SSF52540">
    <property type="entry name" value="P-loop containing nucleoside triphosphate hydrolases"/>
    <property type="match status" value="1"/>
</dbReference>
<dbReference type="InterPro" id="IPR050763">
    <property type="entry name" value="ABC_transporter_ATP-binding"/>
</dbReference>
<reference evidence="7" key="1">
    <citation type="journal article" date="2014" name="Front. Microbiol.">
        <title>High frequency of phylogenetically diverse reductive dehalogenase-homologous genes in deep subseafloor sedimentary metagenomes.</title>
        <authorList>
            <person name="Kawai M."/>
            <person name="Futagami T."/>
            <person name="Toyoda A."/>
            <person name="Takaki Y."/>
            <person name="Nishi S."/>
            <person name="Hori S."/>
            <person name="Arai W."/>
            <person name="Tsubouchi T."/>
            <person name="Morono Y."/>
            <person name="Uchiyama I."/>
            <person name="Ito T."/>
            <person name="Fujiyama A."/>
            <person name="Inagaki F."/>
            <person name="Takami H."/>
        </authorList>
    </citation>
    <scope>NUCLEOTIDE SEQUENCE</scope>
    <source>
        <strain evidence="7">Expedition CK06-06</strain>
    </source>
</reference>
<name>X1MEI0_9ZZZZ</name>
<protein>
    <recommendedName>
        <fullName evidence="6">ABC transporter domain-containing protein</fullName>
    </recommendedName>
</protein>
<evidence type="ECO:0000256" key="5">
    <source>
        <dbReference type="SAM" id="MobiDB-lite"/>
    </source>
</evidence>
<comment type="caution">
    <text evidence="7">The sequence shown here is derived from an EMBL/GenBank/DDBJ whole genome shotgun (WGS) entry which is preliminary data.</text>
</comment>
<comment type="similarity">
    <text evidence="1">Belongs to the ABC transporter superfamily.</text>
</comment>
<evidence type="ECO:0000256" key="3">
    <source>
        <dbReference type="ARBA" id="ARBA00022741"/>
    </source>
</evidence>
<dbReference type="EMBL" id="BARV01012526">
    <property type="protein sequence ID" value="GAI04784.1"/>
    <property type="molecule type" value="Genomic_DNA"/>
</dbReference>
<evidence type="ECO:0000259" key="6">
    <source>
        <dbReference type="Pfam" id="PF00005"/>
    </source>
</evidence>
<dbReference type="GO" id="GO:0005524">
    <property type="term" value="F:ATP binding"/>
    <property type="evidence" value="ECO:0007669"/>
    <property type="project" value="UniProtKB-KW"/>
</dbReference>
<proteinExistence type="inferred from homology"/>
<dbReference type="Pfam" id="PF00005">
    <property type="entry name" value="ABC_tran"/>
    <property type="match status" value="1"/>
</dbReference>
<evidence type="ECO:0000256" key="1">
    <source>
        <dbReference type="ARBA" id="ARBA00005417"/>
    </source>
</evidence>
<feature type="region of interest" description="Disordered" evidence="5">
    <location>
        <begin position="1"/>
        <end position="24"/>
    </location>
</feature>
<keyword evidence="2" id="KW-0813">Transport</keyword>
<dbReference type="PANTHER" id="PTHR42711:SF5">
    <property type="entry name" value="ABC TRANSPORTER ATP-BINDING PROTEIN NATA"/>
    <property type="match status" value="1"/>
</dbReference>
<dbReference type="GO" id="GO:0016887">
    <property type="term" value="F:ATP hydrolysis activity"/>
    <property type="evidence" value="ECO:0007669"/>
    <property type="project" value="InterPro"/>
</dbReference>
<gene>
    <name evidence="7" type="ORF">S06H3_23152</name>
</gene>
<dbReference type="InterPro" id="IPR027417">
    <property type="entry name" value="P-loop_NTPase"/>
</dbReference>
<dbReference type="PANTHER" id="PTHR42711">
    <property type="entry name" value="ABC TRANSPORTER ATP-BINDING PROTEIN"/>
    <property type="match status" value="1"/>
</dbReference>
<feature type="domain" description="ABC transporter" evidence="6">
    <location>
        <begin position="37"/>
        <end position="86"/>
    </location>
</feature>
<feature type="compositionally biased region" description="Basic residues" evidence="5">
    <location>
        <begin position="9"/>
        <end position="22"/>
    </location>
</feature>
<dbReference type="AlphaFoldDB" id="X1MEI0"/>